<protein>
    <submittedName>
        <fullName evidence="2">Uncharacterized protein</fullName>
    </submittedName>
</protein>
<sequence length="76" mass="9524">MGKTRAQYQKDYSERKKKNNKEFLKREKERTKYYKLPIGALSEEKQHKLREKNRNWKRISREILRRINTQETRKGR</sequence>
<evidence type="ECO:0000256" key="1">
    <source>
        <dbReference type="SAM" id="MobiDB-lite"/>
    </source>
</evidence>
<proteinExistence type="predicted"/>
<dbReference type="AlphaFoldDB" id="A0ABD3W3Y3"/>
<feature type="region of interest" description="Disordered" evidence="1">
    <location>
        <begin position="1"/>
        <end position="28"/>
    </location>
</feature>
<keyword evidence="3" id="KW-1185">Reference proteome</keyword>
<comment type="caution">
    <text evidence="2">The sequence shown here is derived from an EMBL/GenBank/DDBJ whole genome shotgun (WGS) entry which is preliminary data.</text>
</comment>
<dbReference type="Proteomes" id="UP001634394">
    <property type="component" value="Unassembled WGS sequence"/>
</dbReference>
<name>A0ABD3W3Y3_SINWO</name>
<evidence type="ECO:0000313" key="2">
    <source>
        <dbReference type="EMBL" id="KAL3867948.1"/>
    </source>
</evidence>
<organism evidence="2 3">
    <name type="scientific">Sinanodonta woodiana</name>
    <name type="common">Chinese pond mussel</name>
    <name type="synonym">Anodonta woodiana</name>
    <dbReference type="NCBI Taxonomy" id="1069815"/>
    <lineage>
        <taxon>Eukaryota</taxon>
        <taxon>Metazoa</taxon>
        <taxon>Spiralia</taxon>
        <taxon>Lophotrochozoa</taxon>
        <taxon>Mollusca</taxon>
        <taxon>Bivalvia</taxon>
        <taxon>Autobranchia</taxon>
        <taxon>Heteroconchia</taxon>
        <taxon>Palaeoheterodonta</taxon>
        <taxon>Unionida</taxon>
        <taxon>Unionoidea</taxon>
        <taxon>Unionidae</taxon>
        <taxon>Unioninae</taxon>
        <taxon>Sinanodonta</taxon>
    </lineage>
</organism>
<accession>A0ABD3W3Y3</accession>
<evidence type="ECO:0000313" key="3">
    <source>
        <dbReference type="Proteomes" id="UP001634394"/>
    </source>
</evidence>
<dbReference type="EMBL" id="JBJQND010000008">
    <property type="protein sequence ID" value="KAL3867948.1"/>
    <property type="molecule type" value="Genomic_DNA"/>
</dbReference>
<gene>
    <name evidence="2" type="ORF">ACJMK2_040790</name>
</gene>
<reference evidence="2 3" key="1">
    <citation type="submission" date="2024-11" db="EMBL/GenBank/DDBJ databases">
        <title>Chromosome-level genome assembly of the freshwater bivalve Anodonta woodiana.</title>
        <authorList>
            <person name="Chen X."/>
        </authorList>
    </citation>
    <scope>NUCLEOTIDE SEQUENCE [LARGE SCALE GENOMIC DNA]</scope>
    <source>
        <strain evidence="2">MN2024</strain>
        <tissue evidence="2">Gills</tissue>
    </source>
</reference>